<dbReference type="PANTHER" id="PTHR43409:SF16">
    <property type="entry name" value="SLR0320 PROTEIN"/>
    <property type="match status" value="1"/>
</dbReference>
<dbReference type="InterPro" id="IPR006158">
    <property type="entry name" value="Cobalamin-bd"/>
</dbReference>
<evidence type="ECO:0000256" key="4">
    <source>
        <dbReference type="ARBA" id="ARBA00023004"/>
    </source>
</evidence>
<dbReference type="EMBL" id="JAEQNB010000005">
    <property type="protein sequence ID" value="MBL0388418.1"/>
    <property type="molecule type" value="Genomic_DNA"/>
</dbReference>
<dbReference type="InterPro" id="IPR007197">
    <property type="entry name" value="rSAM"/>
</dbReference>
<dbReference type="Gene3D" id="3.80.30.20">
    <property type="entry name" value="tm_1862 like domain"/>
    <property type="match status" value="1"/>
</dbReference>
<dbReference type="SFLD" id="SFLDS00029">
    <property type="entry name" value="Radical_SAM"/>
    <property type="match status" value="1"/>
</dbReference>
<evidence type="ECO:0000256" key="1">
    <source>
        <dbReference type="ARBA" id="ARBA00001966"/>
    </source>
</evidence>
<dbReference type="PROSITE" id="PS51918">
    <property type="entry name" value="RADICAL_SAM"/>
    <property type="match status" value="1"/>
</dbReference>
<dbReference type="CDD" id="cd01335">
    <property type="entry name" value="Radical_SAM"/>
    <property type="match status" value="1"/>
</dbReference>
<keyword evidence="5" id="KW-0411">Iron-sulfur</keyword>
<feature type="domain" description="Radical SAM core" evidence="7">
    <location>
        <begin position="350"/>
        <end position="580"/>
    </location>
</feature>
<dbReference type="PANTHER" id="PTHR43409">
    <property type="entry name" value="ANAEROBIC MAGNESIUM-PROTOPORPHYRIN IX MONOMETHYL ESTER CYCLASE-RELATED"/>
    <property type="match status" value="1"/>
</dbReference>
<evidence type="ECO:0000313" key="8">
    <source>
        <dbReference type="EMBL" id="MBL0388418.1"/>
    </source>
</evidence>
<proteinExistence type="predicted"/>
<accession>A0ABS1JDQ1</accession>
<keyword evidence="2" id="KW-0949">S-adenosyl-L-methionine</keyword>
<dbReference type="SFLD" id="SFLDG01082">
    <property type="entry name" value="B12-binding_domain_containing"/>
    <property type="match status" value="1"/>
</dbReference>
<dbReference type="PROSITE" id="PS51332">
    <property type="entry name" value="B12_BINDING"/>
    <property type="match status" value="1"/>
</dbReference>
<keyword evidence="3" id="KW-0479">Metal-binding</keyword>
<organism evidence="8 9">
    <name type="scientific">Tumebacillus amylolyticus</name>
    <dbReference type="NCBI Taxonomy" id="2801339"/>
    <lineage>
        <taxon>Bacteria</taxon>
        <taxon>Bacillati</taxon>
        <taxon>Bacillota</taxon>
        <taxon>Bacilli</taxon>
        <taxon>Bacillales</taxon>
        <taxon>Alicyclobacillaceae</taxon>
        <taxon>Tumebacillus</taxon>
    </lineage>
</organism>
<protein>
    <submittedName>
        <fullName evidence="8">Radical SAM protein</fullName>
    </submittedName>
</protein>
<reference evidence="8 9" key="1">
    <citation type="submission" date="2021-01" db="EMBL/GenBank/DDBJ databases">
        <title>Tumebacillus sp. strain ITR2 16S ribosomal RNA gene Genome sequencing and assembly.</title>
        <authorList>
            <person name="Kang M."/>
        </authorList>
    </citation>
    <scope>NUCLEOTIDE SEQUENCE [LARGE SCALE GENOMIC DNA]</scope>
    <source>
        <strain evidence="8 9">ITR2</strain>
    </source>
</reference>
<evidence type="ECO:0000259" key="6">
    <source>
        <dbReference type="PROSITE" id="PS51332"/>
    </source>
</evidence>
<keyword evidence="9" id="KW-1185">Reference proteome</keyword>
<dbReference type="Gene3D" id="3.40.50.280">
    <property type="entry name" value="Cobalamin-binding domain"/>
    <property type="match status" value="1"/>
</dbReference>
<dbReference type="InterPro" id="IPR051198">
    <property type="entry name" value="BchE-like"/>
</dbReference>
<dbReference type="InterPro" id="IPR023404">
    <property type="entry name" value="rSAM_horseshoe"/>
</dbReference>
<evidence type="ECO:0000313" key="9">
    <source>
        <dbReference type="Proteomes" id="UP000602284"/>
    </source>
</evidence>
<evidence type="ECO:0000256" key="3">
    <source>
        <dbReference type="ARBA" id="ARBA00022723"/>
    </source>
</evidence>
<dbReference type="InterPro" id="IPR006638">
    <property type="entry name" value="Elp3/MiaA/NifB-like_rSAM"/>
</dbReference>
<feature type="domain" description="B12-binding" evidence="6">
    <location>
        <begin position="145"/>
        <end position="298"/>
    </location>
</feature>
<sequence length="680" mass="77183">MTTAFDVTLSVKSTFVDEPISVEIAGNQVSTGGLSIVRSGGVLIVLCEELLVEGERVDLHVMGESADLPTTWRTTIFLKASGILKLEPAFADLLLGWTDDRATGRVQRPVPTQEAGRWIFGDEHKRVAQDRVYFQLQQPPRELGRILWVYANSYIDLLAGPYGLEILDSIVREAGFVTRITNPFTEFLDPMQGLRELVASYKPEMIGISFRNMDDALIIHALDGEADSVDTLELYPDVKRVVEALREFQGPVFIGGAAFGMAPETFLENMQLEFGVIGAADYAIAKLCELWSPDLLATQGLEGFRRLWSQLPGAVWKEQGSFHRTVALRTRVLNQSTRIRRTWTFSYKNKRDYLPEPVRGAQGCALACSYCVESVNRTRMSSRSIEQVVDEIEFSLRRYGIRVFHMADSEANIPFQRLTDLARELIRRNLHHEILWTAYLNVLPFEADAIPLLVESGLYRFKFAFDHFADDILKSYHKNFREKDLDALLDAFEPYIGQVQLYAGILLGGPGEDETTLQYAMDRMKQHAKRGFTFYYNVGVRIYPGTPFGLQFLEDRTQAGYYGPGKHDDGLSALVYSAPQSPRVLAARVEEFFQNSPRVFRMNKEKTTGIGYEGYRRFLVAWHAWLDGRSIDALQILEETENLHLLREGLVLQRLLRMRTRKIRNQNAQKEATPSESVSG</sequence>
<comment type="cofactor">
    <cofactor evidence="1">
        <name>[4Fe-4S] cluster</name>
        <dbReference type="ChEBI" id="CHEBI:49883"/>
    </cofactor>
</comment>
<dbReference type="InterPro" id="IPR058240">
    <property type="entry name" value="rSAM_sf"/>
</dbReference>
<dbReference type="SMART" id="SM00729">
    <property type="entry name" value="Elp3"/>
    <property type="match status" value="1"/>
</dbReference>
<keyword evidence="4" id="KW-0408">Iron</keyword>
<dbReference type="Pfam" id="PF04055">
    <property type="entry name" value="Radical_SAM"/>
    <property type="match status" value="1"/>
</dbReference>
<evidence type="ECO:0000256" key="2">
    <source>
        <dbReference type="ARBA" id="ARBA00022691"/>
    </source>
</evidence>
<evidence type="ECO:0000259" key="7">
    <source>
        <dbReference type="PROSITE" id="PS51918"/>
    </source>
</evidence>
<name>A0ABS1JDQ1_9BACL</name>
<dbReference type="SUPFAM" id="SSF102114">
    <property type="entry name" value="Radical SAM enzymes"/>
    <property type="match status" value="1"/>
</dbReference>
<evidence type="ECO:0000256" key="5">
    <source>
        <dbReference type="ARBA" id="ARBA00023014"/>
    </source>
</evidence>
<dbReference type="Proteomes" id="UP000602284">
    <property type="component" value="Unassembled WGS sequence"/>
</dbReference>
<gene>
    <name evidence="8" type="ORF">JJB07_17570</name>
</gene>
<dbReference type="RefSeq" id="WP_201637278.1">
    <property type="nucleotide sequence ID" value="NZ_JAEQNB010000005.1"/>
</dbReference>
<comment type="caution">
    <text evidence="8">The sequence shown here is derived from an EMBL/GenBank/DDBJ whole genome shotgun (WGS) entry which is preliminary data.</text>
</comment>